<proteinExistence type="predicted"/>
<organism evidence="2 3">
    <name type="scientific">Saccharothrix variisporea</name>
    <dbReference type="NCBI Taxonomy" id="543527"/>
    <lineage>
        <taxon>Bacteria</taxon>
        <taxon>Bacillati</taxon>
        <taxon>Actinomycetota</taxon>
        <taxon>Actinomycetes</taxon>
        <taxon>Pseudonocardiales</taxon>
        <taxon>Pseudonocardiaceae</taxon>
        <taxon>Saccharothrix</taxon>
    </lineage>
</organism>
<name>A0A495X3B3_9PSEU</name>
<dbReference type="Proteomes" id="UP000272729">
    <property type="component" value="Unassembled WGS sequence"/>
</dbReference>
<dbReference type="EMBL" id="RBXR01000001">
    <property type="protein sequence ID" value="RKT67083.1"/>
    <property type="molecule type" value="Genomic_DNA"/>
</dbReference>
<feature type="compositionally biased region" description="Polar residues" evidence="1">
    <location>
        <begin position="121"/>
        <end position="137"/>
    </location>
</feature>
<keyword evidence="3" id="KW-1185">Reference proteome</keyword>
<dbReference type="RefSeq" id="WP_147459140.1">
    <property type="nucleotide sequence ID" value="NZ_JBIUBA010000046.1"/>
</dbReference>
<comment type="caution">
    <text evidence="2">The sequence shown here is derived from an EMBL/GenBank/DDBJ whole genome shotgun (WGS) entry which is preliminary data.</text>
</comment>
<evidence type="ECO:0000256" key="1">
    <source>
        <dbReference type="SAM" id="MobiDB-lite"/>
    </source>
</evidence>
<accession>A0A495X3B3</accession>
<feature type="region of interest" description="Disordered" evidence="1">
    <location>
        <begin position="121"/>
        <end position="163"/>
    </location>
</feature>
<evidence type="ECO:0000313" key="2">
    <source>
        <dbReference type="EMBL" id="RKT67083.1"/>
    </source>
</evidence>
<reference evidence="2 3" key="1">
    <citation type="submission" date="2018-10" db="EMBL/GenBank/DDBJ databases">
        <title>Sequencing the genomes of 1000 actinobacteria strains.</title>
        <authorList>
            <person name="Klenk H.-P."/>
        </authorList>
    </citation>
    <scope>NUCLEOTIDE SEQUENCE [LARGE SCALE GENOMIC DNA]</scope>
    <source>
        <strain evidence="2 3">DSM 43911</strain>
    </source>
</reference>
<gene>
    <name evidence="2" type="ORF">DFJ66_0251</name>
</gene>
<evidence type="ECO:0000313" key="3">
    <source>
        <dbReference type="Proteomes" id="UP000272729"/>
    </source>
</evidence>
<sequence length="235" mass="25364">MSGPMVSTRDEAVARAERIRAGIEAMAALQGDIAAAYHRRDWTTLGYDSWASYVTAEFGERRLKLSLHQRREIVASLRGEGLSTRAIGAALGVHHDTVVTDIRSVGNPTVEPTVVTGLNGKTYSTQPGEAVDSTTESVVRDGTKPAAGEPPAPTPDRRFGRGRTAQDAIEATVTTVRDLCDHFESLIIPADFAALDAERAEQWAQALDKSMSVLRQIRKELLRRAGAGRTRGGAE</sequence>
<dbReference type="AlphaFoldDB" id="A0A495X3B3"/>
<evidence type="ECO:0008006" key="4">
    <source>
        <dbReference type="Google" id="ProtNLM"/>
    </source>
</evidence>
<protein>
    <recommendedName>
        <fullName evidence="4">Homeodomain-like domain-containing protein</fullName>
    </recommendedName>
</protein>
<dbReference type="OrthoDB" id="3358527at2"/>